<dbReference type="PANTHER" id="PTHR46214:SF16">
    <property type="entry name" value="OS10G0481450 PROTEIN"/>
    <property type="match status" value="1"/>
</dbReference>
<evidence type="ECO:0000256" key="2">
    <source>
        <dbReference type="ARBA" id="ARBA00022771"/>
    </source>
</evidence>
<dbReference type="InterPro" id="IPR013083">
    <property type="entry name" value="Znf_RING/FYVE/PHD"/>
</dbReference>
<dbReference type="Gene3D" id="3.30.40.10">
    <property type="entry name" value="Zinc/RING finger domain, C3HC4 (zinc finger)"/>
    <property type="match status" value="1"/>
</dbReference>
<dbReference type="EMBL" id="PYDT01000001">
    <property type="protein sequence ID" value="THU73317.1"/>
    <property type="molecule type" value="Genomic_DNA"/>
</dbReference>
<accession>A0A4S8KDQ7</accession>
<feature type="region of interest" description="Disordered" evidence="4">
    <location>
        <begin position="25"/>
        <end position="54"/>
    </location>
</feature>
<comment type="caution">
    <text evidence="7">The sequence shown here is derived from an EMBL/GenBank/DDBJ whole genome shotgun (WGS) entry which is preliminary data.</text>
</comment>
<keyword evidence="8" id="KW-1185">Reference proteome</keyword>
<protein>
    <recommendedName>
        <fullName evidence="6">RING-CH-type domain-containing protein</fullName>
    </recommendedName>
</protein>
<sequence>MLNVEGGGMGQNRHEDCSQPCSNLCPNHSSQSDSSSQSGEEKGGGPGQTSQAIHMGGAVHSPDLIVVITQPEEVPLPGMSISQSKASEGDEKIGMMAATSAVTSLKVFLPRSESYKDQCRIYDVLYLNRVCQQQTEEPLIDLGCRCRGELAKAHSSCIQIWFRTKGSNQCEICQQVAANVPFPEPQSSTSYWIWRVNSSHNRGQQENERGWLNPLWVAFAIIIGGLMLDVLISVSLGISSRPVNIITGVLIMLGMAAALLLSLECCRELGQTRNTQAQVTFNPGYHPAI</sequence>
<dbReference type="SUPFAM" id="SSF57850">
    <property type="entry name" value="RING/U-box"/>
    <property type="match status" value="1"/>
</dbReference>
<evidence type="ECO:0000256" key="3">
    <source>
        <dbReference type="ARBA" id="ARBA00022833"/>
    </source>
</evidence>
<dbReference type="InterPro" id="IPR011016">
    <property type="entry name" value="Znf_RING-CH"/>
</dbReference>
<keyword evidence="3" id="KW-0862">Zinc</keyword>
<dbReference type="PANTHER" id="PTHR46214">
    <property type="entry name" value="ZINC FINGER, RING-CH-TYPE"/>
    <property type="match status" value="1"/>
</dbReference>
<feature type="domain" description="RING-CH-type" evidence="6">
    <location>
        <begin position="111"/>
        <end position="180"/>
    </location>
</feature>
<feature type="transmembrane region" description="Helical" evidence="5">
    <location>
        <begin position="215"/>
        <end position="238"/>
    </location>
</feature>
<dbReference type="STRING" id="52838.A0A4S8KDQ7"/>
<evidence type="ECO:0000256" key="1">
    <source>
        <dbReference type="ARBA" id="ARBA00022723"/>
    </source>
</evidence>
<organism evidence="7 8">
    <name type="scientific">Musa balbisiana</name>
    <name type="common">Banana</name>
    <dbReference type="NCBI Taxonomy" id="52838"/>
    <lineage>
        <taxon>Eukaryota</taxon>
        <taxon>Viridiplantae</taxon>
        <taxon>Streptophyta</taxon>
        <taxon>Embryophyta</taxon>
        <taxon>Tracheophyta</taxon>
        <taxon>Spermatophyta</taxon>
        <taxon>Magnoliopsida</taxon>
        <taxon>Liliopsida</taxon>
        <taxon>Zingiberales</taxon>
        <taxon>Musaceae</taxon>
        <taxon>Musa</taxon>
    </lineage>
</organism>
<evidence type="ECO:0000313" key="7">
    <source>
        <dbReference type="EMBL" id="THU73317.1"/>
    </source>
</evidence>
<gene>
    <name evidence="7" type="ORF">C4D60_Mb04t21550</name>
</gene>
<keyword evidence="5" id="KW-0472">Membrane</keyword>
<dbReference type="PROSITE" id="PS51292">
    <property type="entry name" value="ZF_RING_CH"/>
    <property type="match status" value="1"/>
</dbReference>
<evidence type="ECO:0000259" key="6">
    <source>
        <dbReference type="PROSITE" id="PS51292"/>
    </source>
</evidence>
<keyword evidence="1" id="KW-0479">Metal-binding</keyword>
<evidence type="ECO:0000313" key="8">
    <source>
        <dbReference type="Proteomes" id="UP000317650"/>
    </source>
</evidence>
<name>A0A4S8KDQ7_MUSBA</name>
<keyword evidence="5" id="KW-1133">Transmembrane helix</keyword>
<reference evidence="7 8" key="1">
    <citation type="journal article" date="2019" name="Nat. Plants">
        <title>Genome sequencing of Musa balbisiana reveals subgenome evolution and function divergence in polyploid bananas.</title>
        <authorList>
            <person name="Yao X."/>
        </authorList>
    </citation>
    <scope>NUCLEOTIDE SEQUENCE [LARGE SCALE GENOMIC DNA]</scope>
    <source>
        <strain evidence="8">cv. DH-PKW</strain>
        <tissue evidence="7">Leaves</tissue>
    </source>
</reference>
<feature type="compositionally biased region" description="Low complexity" evidence="4">
    <location>
        <begin position="29"/>
        <end position="38"/>
    </location>
</feature>
<dbReference type="AlphaFoldDB" id="A0A4S8KDQ7"/>
<keyword evidence="2" id="KW-0863">Zinc-finger</keyword>
<feature type="transmembrane region" description="Helical" evidence="5">
    <location>
        <begin position="244"/>
        <end position="263"/>
    </location>
</feature>
<dbReference type="GO" id="GO:0008270">
    <property type="term" value="F:zinc ion binding"/>
    <property type="evidence" value="ECO:0007669"/>
    <property type="project" value="UniProtKB-KW"/>
</dbReference>
<dbReference type="Proteomes" id="UP000317650">
    <property type="component" value="Chromosome 4"/>
</dbReference>
<proteinExistence type="predicted"/>
<evidence type="ECO:0000256" key="5">
    <source>
        <dbReference type="SAM" id="Phobius"/>
    </source>
</evidence>
<evidence type="ECO:0000256" key="4">
    <source>
        <dbReference type="SAM" id="MobiDB-lite"/>
    </source>
</evidence>
<keyword evidence="5" id="KW-0812">Transmembrane</keyword>
<dbReference type="SMART" id="SM00744">
    <property type="entry name" value="RINGv"/>
    <property type="match status" value="1"/>
</dbReference>
<dbReference type="Pfam" id="PF12906">
    <property type="entry name" value="RINGv"/>
    <property type="match status" value="1"/>
</dbReference>